<dbReference type="AlphaFoldDB" id="A0A4R4VUD3"/>
<feature type="region of interest" description="Disordered" evidence="1">
    <location>
        <begin position="1"/>
        <end position="21"/>
    </location>
</feature>
<dbReference type="EMBL" id="SMKO01000015">
    <property type="protein sequence ID" value="TDD09639.1"/>
    <property type="molecule type" value="Genomic_DNA"/>
</dbReference>
<protein>
    <submittedName>
        <fullName evidence="2">RHS repeat protein</fullName>
    </submittedName>
</protein>
<dbReference type="Gene3D" id="2.180.10.10">
    <property type="entry name" value="RHS repeat-associated core"/>
    <property type="match status" value="1"/>
</dbReference>
<dbReference type="PANTHER" id="PTHR32305:SF15">
    <property type="entry name" value="PROTEIN RHSA-RELATED"/>
    <property type="match status" value="1"/>
</dbReference>
<name>A0A4R4VUD3_9ACTN</name>
<dbReference type="InterPro" id="IPR050708">
    <property type="entry name" value="T6SS_VgrG/RHS"/>
</dbReference>
<evidence type="ECO:0000313" key="2">
    <source>
        <dbReference type="EMBL" id="TDD09639.1"/>
    </source>
</evidence>
<reference evidence="2 3" key="1">
    <citation type="submission" date="2019-03" db="EMBL/GenBank/DDBJ databases">
        <title>Draft genome sequences of novel Actinobacteria.</title>
        <authorList>
            <person name="Sahin N."/>
            <person name="Ay H."/>
            <person name="Saygin H."/>
        </authorList>
    </citation>
    <scope>NUCLEOTIDE SEQUENCE [LARGE SCALE GENOMIC DNA]</scope>
    <source>
        <strain evidence="2 3">KC310</strain>
    </source>
</reference>
<organism evidence="2 3">
    <name type="scientific">Nonomuraea deserti</name>
    <dbReference type="NCBI Taxonomy" id="1848322"/>
    <lineage>
        <taxon>Bacteria</taxon>
        <taxon>Bacillati</taxon>
        <taxon>Actinomycetota</taxon>
        <taxon>Actinomycetes</taxon>
        <taxon>Streptosporangiales</taxon>
        <taxon>Streptosporangiaceae</taxon>
        <taxon>Nonomuraea</taxon>
    </lineage>
</organism>
<evidence type="ECO:0000313" key="3">
    <source>
        <dbReference type="Proteomes" id="UP000295258"/>
    </source>
</evidence>
<gene>
    <name evidence="2" type="ORF">E1292_09010</name>
</gene>
<dbReference type="NCBIfam" id="TIGR01643">
    <property type="entry name" value="YD_repeat_2x"/>
    <property type="match status" value="1"/>
</dbReference>
<dbReference type="InterPro" id="IPR006530">
    <property type="entry name" value="YD"/>
</dbReference>
<accession>A0A4R4VUD3</accession>
<proteinExistence type="predicted"/>
<dbReference type="PANTHER" id="PTHR32305">
    <property type="match status" value="1"/>
</dbReference>
<keyword evidence="3" id="KW-1185">Reference proteome</keyword>
<comment type="caution">
    <text evidence="2">The sequence shown here is derived from an EMBL/GenBank/DDBJ whole genome shotgun (WGS) entry which is preliminary data.</text>
</comment>
<evidence type="ECO:0000256" key="1">
    <source>
        <dbReference type="SAM" id="MobiDB-lite"/>
    </source>
</evidence>
<dbReference type="Proteomes" id="UP000295258">
    <property type="component" value="Unassembled WGS sequence"/>
</dbReference>
<sequence length="216" mass="23745">MRRATRSSWSPAARRSRRPSTTTFEYDRLGRQVRVTDPAPMGQQGGTWVTEYDMAGEKLAVVDPTGARTGATYDDLGRQITATQIERKPSTASYTTTMEYDDAGRLVKQVAPGGKVTSYGVNAAGEVTSVTGPLNNTTSMDYGREAAVAYGVEWRDFRRWKSGGSAPTAGFQRDGTPYSVGVRNAANEYWAYVSRLSGASAPDNNPWHREVRQCRR</sequence>